<accession>A0A4V5UUS5</accession>
<feature type="transmembrane region" description="Helical" evidence="1">
    <location>
        <begin position="45"/>
        <end position="69"/>
    </location>
</feature>
<evidence type="ECO:0000256" key="1">
    <source>
        <dbReference type="SAM" id="Phobius"/>
    </source>
</evidence>
<evidence type="ECO:0000313" key="2">
    <source>
        <dbReference type="EMBL" id="TKK70243.1"/>
    </source>
</evidence>
<dbReference type="AlphaFoldDB" id="A0A4V5UUS5"/>
<reference evidence="2 3" key="1">
    <citation type="submission" date="2019-05" db="EMBL/GenBank/DDBJ databases">
        <title>Panacibacter sp. strain 17mud1-8 Genome sequencing and assembly.</title>
        <authorList>
            <person name="Chhetri G."/>
        </authorList>
    </citation>
    <scope>NUCLEOTIDE SEQUENCE [LARGE SCALE GENOMIC DNA]</scope>
    <source>
        <strain evidence="2 3">17mud1-8</strain>
    </source>
</reference>
<feature type="transmembrane region" description="Helical" evidence="1">
    <location>
        <begin position="75"/>
        <end position="95"/>
    </location>
</feature>
<feature type="transmembrane region" description="Helical" evidence="1">
    <location>
        <begin position="102"/>
        <end position="125"/>
    </location>
</feature>
<sequence>MQQAISTTEVHDFVATDQHPSVKKTSKNVFSKFINWCEKQEYSRILWLVVALLVQIAAVLPFTLAAIIFMGNNSFPLWVLACVINVPVLIISLAAQPTKITIPVIVLAWTADVLLILYCAVLFYLHS</sequence>
<organism evidence="2 3">
    <name type="scientific">Ilyomonas limi</name>
    <dbReference type="NCBI Taxonomy" id="2575867"/>
    <lineage>
        <taxon>Bacteria</taxon>
        <taxon>Pseudomonadati</taxon>
        <taxon>Bacteroidota</taxon>
        <taxon>Chitinophagia</taxon>
        <taxon>Chitinophagales</taxon>
        <taxon>Chitinophagaceae</taxon>
        <taxon>Ilyomonas</taxon>
    </lineage>
</organism>
<dbReference type="EMBL" id="SZQL01000003">
    <property type="protein sequence ID" value="TKK70243.1"/>
    <property type="molecule type" value="Genomic_DNA"/>
</dbReference>
<keyword evidence="1" id="KW-0472">Membrane</keyword>
<dbReference type="OrthoDB" id="664387at2"/>
<dbReference type="Proteomes" id="UP000305848">
    <property type="component" value="Unassembled WGS sequence"/>
</dbReference>
<dbReference type="RefSeq" id="WP_137260788.1">
    <property type="nucleotide sequence ID" value="NZ_SZQL01000003.1"/>
</dbReference>
<gene>
    <name evidence="2" type="ORF">FC093_05710</name>
</gene>
<protein>
    <submittedName>
        <fullName evidence="2">Uncharacterized protein</fullName>
    </submittedName>
</protein>
<name>A0A4V5UUS5_9BACT</name>
<proteinExistence type="predicted"/>
<evidence type="ECO:0000313" key="3">
    <source>
        <dbReference type="Proteomes" id="UP000305848"/>
    </source>
</evidence>
<keyword evidence="1" id="KW-0812">Transmembrane</keyword>
<keyword evidence="3" id="KW-1185">Reference proteome</keyword>
<comment type="caution">
    <text evidence="2">The sequence shown here is derived from an EMBL/GenBank/DDBJ whole genome shotgun (WGS) entry which is preliminary data.</text>
</comment>
<keyword evidence="1" id="KW-1133">Transmembrane helix</keyword>